<sequence length="208" mass="22632">MTKTNTGEPMQDLDDDQLLFRPWGVVDPAFWAGTETDEPLPAVEAPAAADAAAAAVSGETAEQLAAVQAAASVDLERAHILAEELDARTTAAHGEEHIETVRVREVRAYLALLTGHHETAVAWYLHVVRLHAALHGPDHEETNLAVRRTYSMWKALPDPDAARFAEGLMETFTELQSGGTEAILRMREHLEQVQRSGDDQLAAAMPAL</sequence>
<comment type="caution">
    <text evidence="1">The sequence shown here is derived from an EMBL/GenBank/DDBJ whole genome shotgun (WGS) entry which is preliminary data.</text>
</comment>
<evidence type="ECO:0000313" key="2">
    <source>
        <dbReference type="Proteomes" id="UP000600026"/>
    </source>
</evidence>
<dbReference type="AlphaFoldDB" id="A0A919H7B0"/>
<evidence type="ECO:0000313" key="1">
    <source>
        <dbReference type="EMBL" id="GHI90487.1"/>
    </source>
</evidence>
<proteinExistence type="predicted"/>
<dbReference type="OrthoDB" id="4241161at2"/>
<organism evidence="1 2">
    <name type="scientific">Streptomyces xanthophaeus</name>
    <dbReference type="NCBI Taxonomy" id="67385"/>
    <lineage>
        <taxon>Bacteria</taxon>
        <taxon>Bacillati</taxon>
        <taxon>Actinomycetota</taxon>
        <taxon>Actinomycetes</taxon>
        <taxon>Kitasatosporales</taxon>
        <taxon>Streptomycetaceae</taxon>
        <taxon>Streptomyces</taxon>
    </lineage>
</organism>
<name>A0A919H7B0_9ACTN</name>
<dbReference type="Proteomes" id="UP000600026">
    <property type="component" value="Unassembled WGS sequence"/>
</dbReference>
<dbReference type="RefSeq" id="WP_157853306.1">
    <property type="nucleotide sequence ID" value="NZ_BNEE01000011.1"/>
</dbReference>
<gene>
    <name evidence="1" type="ORF">Sxan_78510</name>
</gene>
<evidence type="ECO:0008006" key="3">
    <source>
        <dbReference type="Google" id="ProtNLM"/>
    </source>
</evidence>
<protein>
    <recommendedName>
        <fullName evidence="3">Tetratricopeptide repeat protein</fullName>
    </recommendedName>
</protein>
<keyword evidence="2" id="KW-1185">Reference proteome</keyword>
<reference evidence="1" key="1">
    <citation type="submission" date="2020-09" db="EMBL/GenBank/DDBJ databases">
        <title>Whole genome shotgun sequence of Streptomyces xanthophaeus NBRC 12829.</title>
        <authorList>
            <person name="Komaki H."/>
            <person name="Tamura T."/>
        </authorList>
    </citation>
    <scope>NUCLEOTIDE SEQUENCE</scope>
    <source>
        <strain evidence="1">NBRC 12829</strain>
    </source>
</reference>
<accession>A0A919H7B0</accession>
<dbReference type="EMBL" id="BNEE01000011">
    <property type="protein sequence ID" value="GHI90487.1"/>
    <property type="molecule type" value="Genomic_DNA"/>
</dbReference>